<dbReference type="InterPro" id="IPR036086">
    <property type="entry name" value="ParB/Sulfiredoxin_sf"/>
</dbReference>
<dbReference type="Pfam" id="PF02195">
    <property type="entry name" value="ParB_N"/>
    <property type="match status" value="1"/>
</dbReference>
<keyword evidence="2" id="KW-0489">Methyltransferase</keyword>
<dbReference type="Gene3D" id="3.90.1530.10">
    <property type="entry name" value="Conserved hypothetical protein from pyrococcus furiosus pfu- 392566-001, ParB domain"/>
    <property type="match status" value="1"/>
</dbReference>
<dbReference type="EMBL" id="MZ171369">
    <property type="protein sequence ID" value="QXM18622.1"/>
    <property type="molecule type" value="Genomic_DNA"/>
</dbReference>
<dbReference type="PANTHER" id="PTHR43196:SF2">
    <property type="entry name" value="PHOSPHOADENOSINE PHOSPHOSULFATE REDUCTASE"/>
    <property type="match status" value="1"/>
</dbReference>
<dbReference type="Pfam" id="PF01507">
    <property type="entry name" value="PAPS_reduct"/>
    <property type="match status" value="1"/>
</dbReference>
<keyword evidence="2" id="KW-0808">Transferase</keyword>
<dbReference type="SUPFAM" id="SSF110849">
    <property type="entry name" value="ParB/Sulfiredoxin"/>
    <property type="match status" value="1"/>
</dbReference>
<dbReference type="SMART" id="SM00470">
    <property type="entry name" value="ParB"/>
    <property type="match status" value="1"/>
</dbReference>
<dbReference type="SUPFAM" id="SSF52402">
    <property type="entry name" value="Adenine nucleotide alpha hydrolases-like"/>
    <property type="match status" value="1"/>
</dbReference>
<dbReference type="PANTHER" id="PTHR43196">
    <property type="entry name" value="SULFATE ADENYLYLTRANSFERASE SUBUNIT 2"/>
    <property type="match status" value="1"/>
</dbReference>
<dbReference type="InterPro" id="IPR002500">
    <property type="entry name" value="PAPS_reduct_dom"/>
</dbReference>
<dbReference type="InterPro" id="IPR014729">
    <property type="entry name" value="Rossmann-like_a/b/a_fold"/>
</dbReference>
<dbReference type="GO" id="GO:0032259">
    <property type="term" value="P:methylation"/>
    <property type="evidence" value="ECO:0007669"/>
    <property type="project" value="UniProtKB-KW"/>
</dbReference>
<protein>
    <submittedName>
        <fullName evidence="2">DNA modification methylase</fullName>
    </submittedName>
</protein>
<sequence>MITAKKELLDVPISDLIPYERNPRKNDKAVKKVAASLERFGLVKNSVVVDEDMVLITGHTTLKAMQSLGWATCPAVTQVSGLTEEEKVAYRIADNRLGEEAEWDLDLLAGELASLEEIGFDAKLTGFDDGEIDRRLALEMKHAKNYGVGETALKDKMTFIDDEGAALTADEEALSLFEGKSTILVMFSGGRDSTFALLWARQNFPNLRTIAVFSDTGVEFPGMTVHVKRVCDHLGAELKIVKPEHDMLIDIVENGFPATVFLSCREKYIYRPINQFFRTFPPEEVVIIDGSRGDQALKRSKKSKTSAPAGMEKYTYYHPAHDVAAETQQAILDKSGVPLWDGYEAGFARSACWCCPGQSGLQAAALKRNYPGLYAYVQKLEQLSGTILDWNNTPPRSIAQKAESGERRIARRDA</sequence>
<feature type="domain" description="ParB-like N-terminal" evidence="1">
    <location>
        <begin position="9"/>
        <end position="96"/>
    </location>
</feature>
<accession>A0AA49AKW6</accession>
<evidence type="ECO:0000313" key="2">
    <source>
        <dbReference type="EMBL" id="QXM18622.1"/>
    </source>
</evidence>
<dbReference type="GO" id="GO:0008168">
    <property type="term" value="F:methyltransferase activity"/>
    <property type="evidence" value="ECO:0007669"/>
    <property type="project" value="UniProtKB-KW"/>
</dbReference>
<name>A0AA49AKW6_9CAUD</name>
<evidence type="ECO:0000313" key="3">
    <source>
        <dbReference type="Proteomes" id="UP000827556"/>
    </source>
</evidence>
<proteinExistence type="predicted"/>
<dbReference type="InterPro" id="IPR050128">
    <property type="entry name" value="Sulfate_adenylyltrnsfr_sub2"/>
</dbReference>
<reference evidence="3" key="1">
    <citation type="submission" date="2021-05" db="EMBL/GenBank/DDBJ databases">
        <authorList>
            <person name="Kupczok A."/>
            <person name="Weidenbach K."/>
            <person name="Wolf S."/>
            <person name="Fischer M.A."/>
            <person name="Kern T."/>
            <person name="Reetz J."/>
            <person name="Urbanska N."/>
            <person name="Kunzel S."/>
            <person name="Schmitz R.A."/>
            <person name="Rother M."/>
        </authorList>
    </citation>
    <scope>NUCLEOTIDE SEQUENCE [LARGE SCALE GENOMIC DNA]</scope>
</reference>
<keyword evidence="3" id="KW-1185">Reference proteome</keyword>
<evidence type="ECO:0000259" key="1">
    <source>
        <dbReference type="SMART" id="SM00470"/>
    </source>
</evidence>
<organism evidence="2 3">
    <name type="scientific">Methanoculleus virus Blf4</name>
    <dbReference type="NCBI Taxonomy" id="3070925"/>
    <lineage>
        <taxon>Viruses</taxon>
        <taxon>Duplodnaviria</taxon>
        <taxon>Heunggongvirae</taxon>
        <taxon>Uroviricota</taxon>
        <taxon>Caudoviricetes</taxon>
        <taxon>Pungoviridae</taxon>
        <taxon>Flagovirus</taxon>
        <taxon>Flagovirus limi</taxon>
    </lineage>
</organism>
<dbReference type="InterPro" id="IPR003115">
    <property type="entry name" value="ParB_N"/>
</dbReference>
<dbReference type="Proteomes" id="UP000827556">
    <property type="component" value="Segment"/>
</dbReference>
<dbReference type="Gene3D" id="3.40.50.620">
    <property type="entry name" value="HUPs"/>
    <property type="match status" value="1"/>
</dbReference>